<evidence type="ECO:0000313" key="2">
    <source>
        <dbReference type="Proteomes" id="UP000291591"/>
    </source>
</evidence>
<dbReference type="AlphaFoldDB" id="A0A4Q7V0D3"/>
<dbReference type="RefSeq" id="WP_130290324.1">
    <property type="nucleotide sequence ID" value="NZ_SHKL01000001.1"/>
</dbReference>
<dbReference type="Proteomes" id="UP000291591">
    <property type="component" value="Unassembled WGS sequence"/>
</dbReference>
<proteinExistence type="predicted"/>
<keyword evidence="2" id="KW-1185">Reference proteome</keyword>
<organism evidence="1 2">
    <name type="scientific">Pseudonocardia sediminis</name>
    <dbReference type="NCBI Taxonomy" id="1397368"/>
    <lineage>
        <taxon>Bacteria</taxon>
        <taxon>Bacillati</taxon>
        <taxon>Actinomycetota</taxon>
        <taxon>Actinomycetes</taxon>
        <taxon>Pseudonocardiales</taxon>
        <taxon>Pseudonocardiaceae</taxon>
        <taxon>Pseudonocardia</taxon>
    </lineage>
</organism>
<evidence type="ECO:0000313" key="1">
    <source>
        <dbReference type="EMBL" id="RZT85939.1"/>
    </source>
</evidence>
<sequence length="122" mass="13635">MDVFLATRLARLDHRGRIAHRRYLDARDAAFAQMTATAEGRGDRTALIGAIRTVIVALEEELGFQLQAAWIVEQEDPAMSARLQEAAQDTRLRLNLQYSSFAEDSIYGLTPDDLDELATTPE</sequence>
<dbReference type="EMBL" id="SHKL01000001">
    <property type="protein sequence ID" value="RZT85939.1"/>
    <property type="molecule type" value="Genomic_DNA"/>
</dbReference>
<reference evidence="1 2" key="1">
    <citation type="submission" date="2019-02" db="EMBL/GenBank/DDBJ databases">
        <title>Sequencing the genomes of 1000 actinobacteria strains.</title>
        <authorList>
            <person name="Klenk H.-P."/>
        </authorList>
    </citation>
    <scope>NUCLEOTIDE SEQUENCE [LARGE SCALE GENOMIC DNA]</scope>
    <source>
        <strain evidence="1 2">DSM 45779</strain>
    </source>
</reference>
<comment type="caution">
    <text evidence="1">The sequence shown here is derived from an EMBL/GenBank/DDBJ whole genome shotgun (WGS) entry which is preliminary data.</text>
</comment>
<name>A0A4Q7V0D3_PSEST</name>
<protein>
    <submittedName>
        <fullName evidence="1">Uncharacterized protein</fullName>
    </submittedName>
</protein>
<accession>A0A4Q7V0D3</accession>
<gene>
    <name evidence="1" type="ORF">EV383_2827</name>
</gene>